<dbReference type="Gene3D" id="3.40.1160.10">
    <property type="entry name" value="Acetylglutamate kinase-like"/>
    <property type="match status" value="1"/>
</dbReference>
<dbReference type="PANTHER" id="PTHR30409">
    <property type="entry name" value="CARBAMATE KINASE"/>
    <property type="match status" value="1"/>
</dbReference>
<evidence type="ECO:0000256" key="4">
    <source>
        <dbReference type="PIRNR" id="PIRNR000723"/>
    </source>
</evidence>
<dbReference type="InterPro" id="IPR003964">
    <property type="entry name" value="Carb_kinase"/>
</dbReference>
<dbReference type="PIRSF" id="PIRSF000723">
    <property type="entry name" value="Carbamate_kin"/>
    <property type="match status" value="1"/>
</dbReference>
<evidence type="ECO:0000256" key="2">
    <source>
        <dbReference type="ARBA" id="ARBA00022679"/>
    </source>
</evidence>
<proteinExistence type="inferred from homology"/>
<dbReference type="PRINTS" id="PR01469">
    <property type="entry name" value="CARBMTKINASE"/>
</dbReference>
<dbReference type="Pfam" id="PF00696">
    <property type="entry name" value="AA_kinase"/>
    <property type="match status" value="1"/>
</dbReference>
<evidence type="ECO:0000256" key="3">
    <source>
        <dbReference type="ARBA" id="ARBA00022777"/>
    </source>
</evidence>
<dbReference type="EMBL" id="CAXHTA020000005">
    <property type="protein sequence ID" value="CAL5221208.1"/>
    <property type="molecule type" value="Genomic_DNA"/>
</dbReference>
<name>A0ABP1FML1_9CHLO</name>
<feature type="domain" description="Aspartate/glutamate/uridylate kinase" evidence="5">
    <location>
        <begin position="148"/>
        <end position="274"/>
    </location>
</feature>
<dbReference type="Proteomes" id="UP001497392">
    <property type="component" value="Unassembled WGS sequence"/>
</dbReference>
<keyword evidence="3 4" id="KW-0418">Kinase</keyword>
<evidence type="ECO:0000259" key="5">
    <source>
        <dbReference type="Pfam" id="PF00696"/>
    </source>
</evidence>
<keyword evidence="2 4" id="KW-0808">Transferase</keyword>
<dbReference type="PANTHER" id="PTHR30409:SF1">
    <property type="entry name" value="CARBAMATE KINASE-RELATED"/>
    <property type="match status" value="1"/>
</dbReference>
<dbReference type="InterPro" id="IPR001048">
    <property type="entry name" value="Asp/Glu/Uridylate_kinase"/>
</dbReference>
<dbReference type="SUPFAM" id="SSF53633">
    <property type="entry name" value="Carbamate kinase-like"/>
    <property type="match status" value="1"/>
</dbReference>
<accession>A0ABP1FML1</accession>
<dbReference type="InterPro" id="IPR036393">
    <property type="entry name" value="AceGlu_kinase-like_sf"/>
</dbReference>
<evidence type="ECO:0000313" key="6">
    <source>
        <dbReference type="EMBL" id="CAL5221208.1"/>
    </source>
</evidence>
<protein>
    <recommendedName>
        <fullName evidence="4">Carbamate kinase</fullName>
    </recommendedName>
</protein>
<comment type="similarity">
    <text evidence="1 4">Belongs to the carbamate kinase family.</text>
</comment>
<sequence>MADRRADPEKLKDILVALGGNALLQRGEPPLPEIQAYQACPGGSYCPEAAGAAPACGAAPDAPLDILGAESEGQIGYLLETALSEALPNSEVVAMLTQTEVDPHDPAFKDPTKFIGPCYTKPEAEKLTREKGFTFKQDGEHGFRRVVASPAPLKILEAAAIKVLLKNCFTAICAGGGGIPVVVDSKGGLAYRRHGVEAVIDKDAAAALLGAQIRTDFLLLLTDAPAVYDPRSWPSKKEPVPSPITPAALRRLGNFAAGSMGPKVEAVCSFVEKTGKAAGIGALQDAVEIVLGQKGTLIIPAAAHQ</sequence>
<gene>
    <name evidence="6" type="primary">g3357</name>
    <name evidence="6" type="ORF">VP750_LOCUS2867</name>
</gene>
<reference evidence="6 7" key="1">
    <citation type="submission" date="2024-06" db="EMBL/GenBank/DDBJ databases">
        <authorList>
            <person name="Kraege A."/>
            <person name="Thomma B."/>
        </authorList>
    </citation>
    <scope>NUCLEOTIDE SEQUENCE [LARGE SCALE GENOMIC DNA]</scope>
</reference>
<organism evidence="6 7">
    <name type="scientific">Coccomyxa viridis</name>
    <dbReference type="NCBI Taxonomy" id="1274662"/>
    <lineage>
        <taxon>Eukaryota</taxon>
        <taxon>Viridiplantae</taxon>
        <taxon>Chlorophyta</taxon>
        <taxon>core chlorophytes</taxon>
        <taxon>Trebouxiophyceae</taxon>
        <taxon>Trebouxiophyceae incertae sedis</taxon>
        <taxon>Coccomyxaceae</taxon>
        <taxon>Coccomyxa</taxon>
    </lineage>
</organism>
<evidence type="ECO:0000313" key="7">
    <source>
        <dbReference type="Proteomes" id="UP001497392"/>
    </source>
</evidence>
<keyword evidence="7" id="KW-1185">Reference proteome</keyword>
<comment type="caution">
    <text evidence="6">The sequence shown here is derived from an EMBL/GenBank/DDBJ whole genome shotgun (WGS) entry which is preliminary data.</text>
</comment>
<evidence type="ECO:0000256" key="1">
    <source>
        <dbReference type="ARBA" id="ARBA00011066"/>
    </source>
</evidence>